<dbReference type="EMBL" id="CAFBMR010000057">
    <property type="protein sequence ID" value="CAB4919535.1"/>
    <property type="molecule type" value="Genomic_DNA"/>
</dbReference>
<dbReference type="Pfam" id="PF10708">
    <property type="entry name" value="DUF2510"/>
    <property type="match status" value="1"/>
</dbReference>
<dbReference type="InterPro" id="IPR018929">
    <property type="entry name" value="DUF2510"/>
</dbReference>
<dbReference type="PANTHER" id="PTHR34068:SF2">
    <property type="entry name" value="UPF0145 PROTEIN SCO3412"/>
    <property type="match status" value="1"/>
</dbReference>
<feature type="domain" description="DUF2510" evidence="2">
    <location>
        <begin position="16"/>
        <end position="43"/>
    </location>
</feature>
<organism evidence="3">
    <name type="scientific">freshwater metagenome</name>
    <dbReference type="NCBI Taxonomy" id="449393"/>
    <lineage>
        <taxon>unclassified sequences</taxon>
        <taxon>metagenomes</taxon>
        <taxon>ecological metagenomes</taxon>
    </lineage>
</organism>
<sequence>MYFGGMTTSGGNLPPAGWYPDPTDATRIRWWDGTQWTDQYQASITEQSPGEIGAAPAAYSGPPILVVTTNEIAGYRITAVHGEVFGLTVRARNAFANMGASFRTVFGGEVKGYTKLLADSRLEAVDRLRMSTYQVGGNAVVAMRFDTGEVGDVMNEVAAYGTAVTVERIES</sequence>
<dbReference type="InterPro" id="IPR002765">
    <property type="entry name" value="UPF0145_YbjQ-like"/>
</dbReference>
<evidence type="ECO:0000256" key="1">
    <source>
        <dbReference type="ARBA" id="ARBA00010751"/>
    </source>
</evidence>
<protein>
    <submittedName>
        <fullName evidence="3">Unannotated protein</fullName>
    </submittedName>
</protein>
<dbReference type="Pfam" id="PF01906">
    <property type="entry name" value="YbjQ_1"/>
    <property type="match status" value="1"/>
</dbReference>
<dbReference type="HAMAP" id="MF_00338">
    <property type="entry name" value="UPF0145"/>
    <property type="match status" value="1"/>
</dbReference>
<proteinExistence type="inferred from homology"/>
<evidence type="ECO:0000313" key="3">
    <source>
        <dbReference type="EMBL" id="CAB4919535.1"/>
    </source>
</evidence>
<dbReference type="Gene3D" id="3.30.110.70">
    <property type="entry name" value="Hypothetical protein apc22750. Chain B"/>
    <property type="match status" value="1"/>
</dbReference>
<accession>A0A6J7HT39</accession>
<comment type="similarity">
    <text evidence="1">Belongs to the UPF0145 family.</text>
</comment>
<dbReference type="AlphaFoldDB" id="A0A6J7HT39"/>
<gene>
    <name evidence="3" type="ORF">UFOPK3610_01325</name>
</gene>
<evidence type="ECO:0000259" key="2">
    <source>
        <dbReference type="Pfam" id="PF10708"/>
    </source>
</evidence>
<dbReference type="SUPFAM" id="SSF117782">
    <property type="entry name" value="YbjQ-like"/>
    <property type="match status" value="1"/>
</dbReference>
<dbReference type="InterPro" id="IPR035439">
    <property type="entry name" value="UPF0145_dom_sf"/>
</dbReference>
<reference evidence="3" key="1">
    <citation type="submission" date="2020-05" db="EMBL/GenBank/DDBJ databases">
        <authorList>
            <person name="Chiriac C."/>
            <person name="Salcher M."/>
            <person name="Ghai R."/>
            <person name="Kavagutti S V."/>
        </authorList>
    </citation>
    <scope>NUCLEOTIDE SEQUENCE</scope>
</reference>
<name>A0A6J7HT39_9ZZZZ</name>
<dbReference type="PANTHER" id="PTHR34068">
    <property type="entry name" value="UPF0145 PROTEIN YBJQ"/>
    <property type="match status" value="1"/>
</dbReference>